<protein>
    <submittedName>
        <fullName evidence="1">Uncharacterized protein</fullName>
    </submittedName>
</protein>
<sequence length="60" mass="7079">MVGLTTQGVKTQLKQFHDRQGDEWVAWIFCWGYLVALKHSKLITEEQYKILDKINTDLLK</sequence>
<accession>X1FVI9</accession>
<comment type="caution">
    <text evidence="1">The sequence shown here is derived from an EMBL/GenBank/DDBJ whole genome shotgun (WGS) entry which is preliminary data.</text>
</comment>
<reference evidence="1" key="1">
    <citation type="journal article" date="2014" name="Front. Microbiol.">
        <title>High frequency of phylogenetically diverse reductive dehalogenase-homologous genes in deep subseafloor sedimentary metagenomes.</title>
        <authorList>
            <person name="Kawai M."/>
            <person name="Futagami T."/>
            <person name="Toyoda A."/>
            <person name="Takaki Y."/>
            <person name="Nishi S."/>
            <person name="Hori S."/>
            <person name="Arai W."/>
            <person name="Tsubouchi T."/>
            <person name="Morono Y."/>
            <person name="Uchiyama I."/>
            <person name="Ito T."/>
            <person name="Fujiyama A."/>
            <person name="Inagaki F."/>
            <person name="Takami H."/>
        </authorList>
    </citation>
    <scope>NUCLEOTIDE SEQUENCE</scope>
    <source>
        <strain evidence="1">Expedition CK06-06</strain>
    </source>
</reference>
<dbReference type="EMBL" id="BARU01014765">
    <property type="protein sequence ID" value="GAH36545.1"/>
    <property type="molecule type" value="Genomic_DNA"/>
</dbReference>
<organism evidence="1">
    <name type="scientific">marine sediment metagenome</name>
    <dbReference type="NCBI Taxonomy" id="412755"/>
    <lineage>
        <taxon>unclassified sequences</taxon>
        <taxon>metagenomes</taxon>
        <taxon>ecological metagenomes</taxon>
    </lineage>
</organism>
<dbReference type="AlphaFoldDB" id="X1FVI9"/>
<gene>
    <name evidence="1" type="ORF">S03H2_25857</name>
</gene>
<evidence type="ECO:0000313" key="1">
    <source>
        <dbReference type="EMBL" id="GAH36545.1"/>
    </source>
</evidence>
<name>X1FVI9_9ZZZZ</name>
<proteinExistence type="predicted"/>